<comment type="catalytic activity">
    <reaction evidence="1">
        <text>a phosphate monoester + H2O = an alcohol + phosphate</text>
        <dbReference type="Rhea" id="RHEA:15017"/>
        <dbReference type="ChEBI" id="CHEBI:15377"/>
        <dbReference type="ChEBI" id="CHEBI:30879"/>
        <dbReference type="ChEBI" id="CHEBI:43474"/>
        <dbReference type="ChEBI" id="CHEBI:67140"/>
        <dbReference type="EC" id="3.1.3.2"/>
    </reaction>
</comment>
<dbReference type="InterPro" id="IPR029033">
    <property type="entry name" value="His_PPase_superfam"/>
</dbReference>
<evidence type="ECO:0000313" key="4">
    <source>
        <dbReference type="EMBL" id="VDM59426.1"/>
    </source>
</evidence>
<dbReference type="PROSITE" id="PS00616">
    <property type="entry name" value="HIS_ACID_PHOSPHAT_1"/>
    <property type="match status" value="1"/>
</dbReference>
<evidence type="ECO:0000256" key="2">
    <source>
        <dbReference type="ARBA" id="ARBA00005375"/>
    </source>
</evidence>
<reference evidence="4 5" key="2">
    <citation type="submission" date="2018-11" db="EMBL/GenBank/DDBJ databases">
        <authorList>
            <consortium name="Pathogen Informatics"/>
        </authorList>
    </citation>
    <scope>NUCLEOTIDE SEQUENCE [LARGE SCALE GENOMIC DNA]</scope>
    <source>
        <strain evidence="4 5">Costa Rica</strain>
    </source>
</reference>
<gene>
    <name evidence="4" type="ORF">ACOC_LOCUS7841</name>
</gene>
<dbReference type="STRING" id="334426.A0A0R3PQY8"/>
<dbReference type="EMBL" id="UYYA01004083">
    <property type="protein sequence ID" value="VDM59426.1"/>
    <property type="molecule type" value="Genomic_DNA"/>
</dbReference>
<accession>A0A0R3PQY8</accession>
<dbReference type="Proteomes" id="UP000267027">
    <property type="component" value="Unassembled WGS sequence"/>
</dbReference>
<proteinExistence type="inferred from homology"/>
<dbReference type="Gene3D" id="3.40.50.1240">
    <property type="entry name" value="Phosphoglycerate mutase-like"/>
    <property type="match status" value="1"/>
</dbReference>
<organism evidence="6">
    <name type="scientific">Angiostrongylus costaricensis</name>
    <name type="common">Nematode worm</name>
    <dbReference type="NCBI Taxonomy" id="334426"/>
    <lineage>
        <taxon>Eukaryota</taxon>
        <taxon>Metazoa</taxon>
        <taxon>Ecdysozoa</taxon>
        <taxon>Nematoda</taxon>
        <taxon>Chromadorea</taxon>
        <taxon>Rhabditida</taxon>
        <taxon>Rhabditina</taxon>
        <taxon>Rhabditomorpha</taxon>
        <taxon>Strongyloidea</taxon>
        <taxon>Metastrongylidae</taxon>
        <taxon>Angiostrongylus</taxon>
    </lineage>
</organism>
<evidence type="ECO:0000313" key="6">
    <source>
        <dbReference type="WBParaSite" id="ACOC_0000784001-mRNA-1"/>
    </source>
</evidence>
<dbReference type="GO" id="GO:0003993">
    <property type="term" value="F:acid phosphatase activity"/>
    <property type="evidence" value="ECO:0007669"/>
    <property type="project" value="UniProtKB-EC"/>
</dbReference>
<dbReference type="PANTHER" id="PTHR11567">
    <property type="entry name" value="ACID PHOSPHATASE-RELATED"/>
    <property type="match status" value="1"/>
</dbReference>
<dbReference type="SUPFAM" id="SSF53254">
    <property type="entry name" value="Phosphoglycerate mutase-like"/>
    <property type="match status" value="1"/>
</dbReference>
<feature type="region of interest" description="Disordered" evidence="3">
    <location>
        <begin position="141"/>
        <end position="166"/>
    </location>
</feature>
<comment type="similarity">
    <text evidence="2">Belongs to the histidine acid phosphatase family.</text>
</comment>
<dbReference type="WBParaSite" id="ACOC_0000784001-mRNA-1">
    <property type="protein sequence ID" value="ACOC_0000784001-mRNA-1"/>
    <property type="gene ID" value="ACOC_0000784001"/>
</dbReference>
<dbReference type="AlphaFoldDB" id="A0A0R3PQY8"/>
<dbReference type="InterPro" id="IPR050645">
    <property type="entry name" value="Histidine_acid_phosphatase"/>
</dbReference>
<protein>
    <submittedName>
        <fullName evidence="6">Histidine acid phosphatase</fullName>
    </submittedName>
</protein>
<dbReference type="OMA" id="AYNLGQW"/>
<evidence type="ECO:0000256" key="1">
    <source>
        <dbReference type="ARBA" id="ARBA00000032"/>
    </source>
</evidence>
<dbReference type="InterPro" id="IPR000560">
    <property type="entry name" value="His_Pase_clade-2"/>
</dbReference>
<reference evidence="6" key="1">
    <citation type="submission" date="2017-02" db="UniProtKB">
        <authorList>
            <consortium name="WormBaseParasite"/>
        </authorList>
    </citation>
    <scope>IDENTIFICATION</scope>
</reference>
<dbReference type="PANTHER" id="PTHR11567:SF34">
    <property type="entry name" value="INTESTINAL ACID PHOSPHATASE"/>
    <property type="match status" value="1"/>
</dbReference>
<sequence length="166" mass="18654">MVVSPPTSVLLQAIFLIRQPPQSLAARDLVFVQAIWRHGDRAPQSLPYPNDPYDETAWQRGWGQLTNIGMEQMNELGIYFRTRYDFFISSHYVPSEVYIRSSDSDRALSSAQAFLAGFYPASGSFQWQSGNHWQPIAVHATSPGEPDLVSSDNKFGDQPKSTSSRL</sequence>
<name>A0A0R3PQY8_ANGCS</name>
<dbReference type="OrthoDB" id="258392at2759"/>
<evidence type="ECO:0000256" key="3">
    <source>
        <dbReference type="SAM" id="MobiDB-lite"/>
    </source>
</evidence>
<dbReference type="Pfam" id="PF00328">
    <property type="entry name" value="His_Phos_2"/>
    <property type="match status" value="1"/>
</dbReference>
<keyword evidence="5" id="KW-1185">Reference proteome</keyword>
<dbReference type="InterPro" id="IPR033379">
    <property type="entry name" value="Acid_Pase_AS"/>
</dbReference>
<evidence type="ECO:0000313" key="5">
    <source>
        <dbReference type="Proteomes" id="UP000267027"/>
    </source>
</evidence>
<dbReference type="CDD" id="cd07061">
    <property type="entry name" value="HP_HAP_like"/>
    <property type="match status" value="1"/>
</dbReference>